<reference evidence="6 7" key="1">
    <citation type="submission" date="2019-06" db="EMBL/GenBank/DDBJ databases">
        <title>Genomic Encyclopedia of Type Strains, Phase IV (KMG-V): Genome sequencing to study the core and pangenomes of soil and plant-associated prokaryotes.</title>
        <authorList>
            <person name="Whitman W."/>
        </authorList>
    </citation>
    <scope>NUCLEOTIDE SEQUENCE [LARGE SCALE GENOMIC DNA]</scope>
    <source>
        <strain evidence="6 7">BR 11880</strain>
    </source>
</reference>
<dbReference type="InterPro" id="IPR050950">
    <property type="entry name" value="HTH-type_LysR_regulators"/>
</dbReference>
<dbReference type="GO" id="GO:0003700">
    <property type="term" value="F:DNA-binding transcription factor activity"/>
    <property type="evidence" value="ECO:0007669"/>
    <property type="project" value="InterPro"/>
</dbReference>
<dbReference type="PANTHER" id="PTHR30419">
    <property type="entry name" value="HTH-TYPE TRANSCRIPTIONAL REGULATOR YBHD"/>
    <property type="match status" value="1"/>
</dbReference>
<feature type="domain" description="HTH lysR-type" evidence="5">
    <location>
        <begin position="43"/>
        <end position="100"/>
    </location>
</feature>
<evidence type="ECO:0000256" key="3">
    <source>
        <dbReference type="ARBA" id="ARBA00023125"/>
    </source>
</evidence>
<dbReference type="SUPFAM" id="SSF53850">
    <property type="entry name" value="Periplasmic binding protein-like II"/>
    <property type="match status" value="1"/>
</dbReference>
<organism evidence="6 7">
    <name type="scientific">Nitrospirillum amazonense</name>
    <dbReference type="NCBI Taxonomy" id="28077"/>
    <lineage>
        <taxon>Bacteria</taxon>
        <taxon>Pseudomonadati</taxon>
        <taxon>Pseudomonadota</taxon>
        <taxon>Alphaproteobacteria</taxon>
        <taxon>Rhodospirillales</taxon>
        <taxon>Azospirillaceae</taxon>
        <taxon>Nitrospirillum</taxon>
    </lineage>
</organism>
<evidence type="ECO:0000256" key="4">
    <source>
        <dbReference type="ARBA" id="ARBA00023163"/>
    </source>
</evidence>
<gene>
    <name evidence="6" type="ORF">FBZ89_13623</name>
</gene>
<dbReference type="Pfam" id="PF00126">
    <property type="entry name" value="HTH_1"/>
    <property type="match status" value="1"/>
</dbReference>
<dbReference type="InterPro" id="IPR036388">
    <property type="entry name" value="WH-like_DNA-bd_sf"/>
</dbReference>
<dbReference type="InterPro" id="IPR036390">
    <property type="entry name" value="WH_DNA-bd_sf"/>
</dbReference>
<comment type="caution">
    <text evidence="6">The sequence shown here is derived from an EMBL/GenBank/DDBJ whole genome shotgun (WGS) entry which is preliminary data.</text>
</comment>
<dbReference type="GO" id="GO:0003677">
    <property type="term" value="F:DNA binding"/>
    <property type="evidence" value="ECO:0007669"/>
    <property type="project" value="UniProtKB-KW"/>
</dbReference>
<keyword evidence="3 6" id="KW-0238">DNA-binding</keyword>
<keyword evidence="2" id="KW-0805">Transcription regulation</keyword>
<protein>
    <submittedName>
        <fullName evidence="6">DNA-binding transcriptional LysR family regulator</fullName>
    </submittedName>
</protein>
<name>A0A560EL34_9PROT</name>
<dbReference type="AlphaFoldDB" id="A0A560EL34"/>
<evidence type="ECO:0000313" key="7">
    <source>
        <dbReference type="Proteomes" id="UP000319859"/>
    </source>
</evidence>
<comment type="similarity">
    <text evidence="1">Belongs to the LysR transcriptional regulatory family.</text>
</comment>
<dbReference type="EMBL" id="VITN01000036">
    <property type="protein sequence ID" value="TWB10086.1"/>
    <property type="molecule type" value="Genomic_DNA"/>
</dbReference>
<dbReference type="PROSITE" id="PS50931">
    <property type="entry name" value="HTH_LYSR"/>
    <property type="match status" value="1"/>
</dbReference>
<sequence length="341" mass="36961">MAGTLCLRATIIAPPDRHNAEVPHADFGWPEVWAFGMNHNMRFDFVDLRLFLAVVDAGSITHGAVAVGLSLPAASERLRAMETTSGVKLLERGRRGVSPTNAGEALAHHAALVQRQMMQMQGELDEHAKGLRTIIRLMAPTAAITEFLPARLAPWMAANPHTDVDLKERQSSEIVRALSTGLAEIGIISDTVSTDGLRLRPFAVDQLVVVAPSDHPLAGRKEVLFADIVHENFIGLSEGALQENLDGRALIAGGRLKTRIRTRTFEGICRMTADGVGLGVVPATTARNCRRFMKIALVRLADDWATRQFSVCTLAQENIAPAARALADHLMSVNHERQAAG</sequence>
<dbReference type="Proteomes" id="UP000319859">
    <property type="component" value="Unassembled WGS sequence"/>
</dbReference>
<dbReference type="InterPro" id="IPR000847">
    <property type="entry name" value="LysR_HTH_N"/>
</dbReference>
<keyword evidence="4" id="KW-0804">Transcription</keyword>
<dbReference type="SUPFAM" id="SSF46785">
    <property type="entry name" value="Winged helix' DNA-binding domain"/>
    <property type="match status" value="1"/>
</dbReference>
<dbReference type="InterPro" id="IPR005119">
    <property type="entry name" value="LysR_subst-bd"/>
</dbReference>
<dbReference type="Gene3D" id="1.10.10.10">
    <property type="entry name" value="Winged helix-like DNA-binding domain superfamily/Winged helix DNA-binding domain"/>
    <property type="match status" value="1"/>
</dbReference>
<dbReference type="Pfam" id="PF03466">
    <property type="entry name" value="LysR_substrate"/>
    <property type="match status" value="1"/>
</dbReference>
<dbReference type="GO" id="GO:0005829">
    <property type="term" value="C:cytosol"/>
    <property type="evidence" value="ECO:0007669"/>
    <property type="project" value="TreeGrafter"/>
</dbReference>
<evidence type="ECO:0000256" key="1">
    <source>
        <dbReference type="ARBA" id="ARBA00009437"/>
    </source>
</evidence>
<dbReference type="Gene3D" id="3.40.190.290">
    <property type="match status" value="1"/>
</dbReference>
<dbReference type="CDD" id="cd08421">
    <property type="entry name" value="PBP2_LTTR_like_1"/>
    <property type="match status" value="1"/>
</dbReference>
<evidence type="ECO:0000256" key="2">
    <source>
        <dbReference type="ARBA" id="ARBA00023015"/>
    </source>
</evidence>
<dbReference type="PANTHER" id="PTHR30419:SF2">
    <property type="entry name" value="LYSR FAMILY TRANSCRIPTIONAL REGULATOR"/>
    <property type="match status" value="1"/>
</dbReference>
<proteinExistence type="inferred from homology"/>
<accession>A0A560EL34</accession>
<evidence type="ECO:0000313" key="6">
    <source>
        <dbReference type="EMBL" id="TWB10086.1"/>
    </source>
</evidence>
<evidence type="ECO:0000259" key="5">
    <source>
        <dbReference type="PROSITE" id="PS50931"/>
    </source>
</evidence>